<keyword evidence="3" id="KW-0378">Hydrolase</keyword>
<keyword evidence="3" id="KW-0540">Nuclease</keyword>
<dbReference type="RefSeq" id="WP_190578253.1">
    <property type="nucleotide sequence ID" value="NZ_CAWPQU010000007.1"/>
</dbReference>
<sequence>MTTLPIRTDKKIIYPDSDGQPMADNTQQFRWIVLIKENLELIFADAADVFVAGDLLWYPVEGHPEIRVAPDVLVAFGRAKGDRGSYQQWRENNIAPQVVFEILSPGNRLKEMTKKLQFYDRYGVEEYYIYDPETNELNGLYKKDNRLNVIEDIEDWVSPRLQIRFKVSEDSLDIYRPDGQKFLTTLELNQYAEQERQRANQESQRAEQESLRAEQERQRAEQESQRADQESQRADQEYERAERLLAQLRAMGIQPA</sequence>
<evidence type="ECO:0000313" key="3">
    <source>
        <dbReference type="EMBL" id="MBD2317406.1"/>
    </source>
</evidence>
<keyword evidence="3" id="KW-0255">Endonuclease</keyword>
<evidence type="ECO:0000256" key="1">
    <source>
        <dbReference type="SAM" id="MobiDB-lite"/>
    </source>
</evidence>
<evidence type="ECO:0000313" key="4">
    <source>
        <dbReference type="Proteomes" id="UP000618445"/>
    </source>
</evidence>
<dbReference type="InterPro" id="IPR008538">
    <property type="entry name" value="Uma2"/>
</dbReference>
<dbReference type="InterPro" id="IPR011335">
    <property type="entry name" value="Restrct_endonuc-II-like"/>
</dbReference>
<dbReference type="EMBL" id="JACJQY010000015">
    <property type="protein sequence ID" value="MBD2317406.1"/>
    <property type="molecule type" value="Genomic_DNA"/>
</dbReference>
<feature type="region of interest" description="Disordered" evidence="1">
    <location>
        <begin position="194"/>
        <end position="240"/>
    </location>
</feature>
<dbReference type="Proteomes" id="UP000618445">
    <property type="component" value="Unassembled WGS sequence"/>
</dbReference>
<keyword evidence="4" id="KW-1185">Reference proteome</keyword>
<dbReference type="Gene3D" id="3.90.1570.10">
    <property type="entry name" value="tt1808, chain A"/>
    <property type="match status" value="1"/>
</dbReference>
<dbReference type="PANTHER" id="PTHR33352">
    <property type="entry name" value="SLR1095 PROTEIN"/>
    <property type="match status" value="1"/>
</dbReference>
<accession>A0ABR8CAL5</accession>
<dbReference type="InterPro" id="IPR012296">
    <property type="entry name" value="Nuclease_put_TT1808"/>
</dbReference>
<reference evidence="3 4" key="1">
    <citation type="journal article" date="2020" name="ISME J.">
        <title>Comparative genomics reveals insights into cyanobacterial evolution and habitat adaptation.</title>
        <authorList>
            <person name="Chen M.Y."/>
            <person name="Teng W.K."/>
            <person name="Zhao L."/>
            <person name="Hu C.X."/>
            <person name="Zhou Y.K."/>
            <person name="Han B.P."/>
            <person name="Song L.R."/>
            <person name="Shu W.S."/>
        </authorList>
    </citation>
    <scope>NUCLEOTIDE SEQUENCE [LARGE SCALE GENOMIC DNA]</scope>
    <source>
        <strain evidence="3 4">FACHB-1050</strain>
    </source>
</reference>
<dbReference type="SUPFAM" id="SSF52980">
    <property type="entry name" value="Restriction endonuclease-like"/>
    <property type="match status" value="1"/>
</dbReference>
<comment type="caution">
    <text evidence="3">The sequence shown here is derived from an EMBL/GenBank/DDBJ whole genome shotgun (WGS) entry which is preliminary data.</text>
</comment>
<protein>
    <submittedName>
        <fullName evidence="3">Uma2 family endonuclease</fullName>
    </submittedName>
</protein>
<proteinExistence type="predicted"/>
<dbReference type="PANTHER" id="PTHR33352:SF2">
    <property type="entry name" value="SLL0995 PROTEIN"/>
    <property type="match status" value="1"/>
</dbReference>
<feature type="domain" description="Putative restriction endonuclease" evidence="2">
    <location>
        <begin position="42"/>
        <end position="145"/>
    </location>
</feature>
<dbReference type="Pfam" id="PF05685">
    <property type="entry name" value="Uma2"/>
    <property type="match status" value="1"/>
</dbReference>
<evidence type="ECO:0000259" key="2">
    <source>
        <dbReference type="Pfam" id="PF05685"/>
    </source>
</evidence>
<gene>
    <name evidence="3" type="ORF">H6G05_11190</name>
</gene>
<organism evidence="3 4">
    <name type="scientific">Phormidium tenue FACHB-1050</name>
    <dbReference type="NCBI Taxonomy" id="2692857"/>
    <lineage>
        <taxon>Bacteria</taxon>
        <taxon>Bacillati</taxon>
        <taxon>Cyanobacteriota</taxon>
        <taxon>Cyanophyceae</taxon>
        <taxon>Oscillatoriophycideae</taxon>
        <taxon>Oscillatoriales</taxon>
        <taxon>Oscillatoriaceae</taxon>
        <taxon>Phormidium</taxon>
    </lineage>
</organism>
<name>A0ABR8CAL5_9CYAN</name>
<dbReference type="GO" id="GO:0004519">
    <property type="term" value="F:endonuclease activity"/>
    <property type="evidence" value="ECO:0007669"/>
    <property type="project" value="UniProtKB-KW"/>
</dbReference>
<dbReference type="CDD" id="cd06260">
    <property type="entry name" value="DUF820-like"/>
    <property type="match status" value="1"/>
</dbReference>